<feature type="region of interest" description="Disordered" evidence="1">
    <location>
        <begin position="29"/>
        <end position="53"/>
    </location>
</feature>
<dbReference type="EMBL" id="JAHWGI010001149">
    <property type="protein sequence ID" value="KAK3923716.1"/>
    <property type="molecule type" value="Genomic_DNA"/>
</dbReference>
<accession>A0AAE1HN52</accession>
<gene>
    <name evidence="2" type="ORF">KUF71_002125</name>
</gene>
<evidence type="ECO:0000313" key="3">
    <source>
        <dbReference type="Proteomes" id="UP001219518"/>
    </source>
</evidence>
<evidence type="ECO:0000256" key="1">
    <source>
        <dbReference type="SAM" id="MobiDB-lite"/>
    </source>
</evidence>
<dbReference type="AlphaFoldDB" id="A0AAE1HN52"/>
<comment type="caution">
    <text evidence="2">The sequence shown here is derived from an EMBL/GenBank/DDBJ whole genome shotgun (WGS) entry which is preliminary data.</text>
</comment>
<feature type="compositionally biased region" description="Low complexity" evidence="1">
    <location>
        <begin position="29"/>
        <end position="42"/>
    </location>
</feature>
<organism evidence="2 3">
    <name type="scientific">Frankliniella fusca</name>
    <dbReference type="NCBI Taxonomy" id="407009"/>
    <lineage>
        <taxon>Eukaryota</taxon>
        <taxon>Metazoa</taxon>
        <taxon>Ecdysozoa</taxon>
        <taxon>Arthropoda</taxon>
        <taxon>Hexapoda</taxon>
        <taxon>Insecta</taxon>
        <taxon>Pterygota</taxon>
        <taxon>Neoptera</taxon>
        <taxon>Paraneoptera</taxon>
        <taxon>Thysanoptera</taxon>
        <taxon>Terebrantia</taxon>
        <taxon>Thripoidea</taxon>
        <taxon>Thripidae</taxon>
        <taxon>Frankliniella</taxon>
    </lineage>
</organism>
<sequence>MQATYRAVRGSHVDTASTWSWCAWCRAPSSASASTGTSSTRVSSERKRSGSVHELALLEPLPSGPGGLHSATGLSMSYTTRSRSKRTRTKACMAMSGPEAAGAYVVGTGCGAGGPGPGSPGCICTACACAMGPCGLGDCTGPGGGAGAGAGGGGVASPGLASCCSSLSERMPAWFTPWMTGTLVSGLMGTAEMEGGMPGATMWDGVFICAGRAVMTPGPFLVLGVMVTDGPCGPGSLGAPPGTVGVMLPPHHRHLKPELPYSWQPGLWFVLEQGHLNQNLTYPVSLEPAMDIMI</sequence>
<reference evidence="2" key="2">
    <citation type="journal article" date="2023" name="BMC Genomics">
        <title>Pest status, molecular evolution, and epigenetic factors derived from the genome assembly of Frankliniella fusca, a thysanopteran phytovirus vector.</title>
        <authorList>
            <person name="Catto M.A."/>
            <person name="Labadie P.E."/>
            <person name="Jacobson A.L."/>
            <person name="Kennedy G.G."/>
            <person name="Srinivasan R."/>
            <person name="Hunt B.G."/>
        </authorList>
    </citation>
    <scope>NUCLEOTIDE SEQUENCE</scope>
    <source>
        <strain evidence="2">PL_HMW_Pooled</strain>
    </source>
</reference>
<proteinExistence type="predicted"/>
<evidence type="ECO:0000313" key="2">
    <source>
        <dbReference type="EMBL" id="KAK3923716.1"/>
    </source>
</evidence>
<reference evidence="2" key="1">
    <citation type="submission" date="2021-07" db="EMBL/GenBank/DDBJ databases">
        <authorList>
            <person name="Catto M.A."/>
            <person name="Jacobson A."/>
            <person name="Kennedy G."/>
            <person name="Labadie P."/>
            <person name="Hunt B.G."/>
            <person name="Srinivasan R."/>
        </authorList>
    </citation>
    <scope>NUCLEOTIDE SEQUENCE</scope>
    <source>
        <strain evidence="2">PL_HMW_Pooled</strain>
        <tissue evidence="2">Head</tissue>
    </source>
</reference>
<name>A0AAE1HN52_9NEOP</name>
<keyword evidence="3" id="KW-1185">Reference proteome</keyword>
<protein>
    <submittedName>
        <fullName evidence="2">Leucine repeat adapter protein 25</fullName>
    </submittedName>
</protein>
<dbReference type="Proteomes" id="UP001219518">
    <property type="component" value="Unassembled WGS sequence"/>
</dbReference>